<dbReference type="InterPro" id="IPR002877">
    <property type="entry name" value="RNA_MeTrfase_FtsJ_dom"/>
</dbReference>
<dbReference type="AlphaFoldDB" id="A0A9W9I178"/>
<reference evidence="2" key="1">
    <citation type="submission" date="2022-11" db="EMBL/GenBank/DDBJ databases">
        <authorList>
            <person name="Petersen C."/>
        </authorList>
    </citation>
    <scope>NUCLEOTIDE SEQUENCE</scope>
    <source>
        <strain evidence="2">IBT 21917</strain>
    </source>
</reference>
<evidence type="ECO:0000259" key="1">
    <source>
        <dbReference type="Pfam" id="PF01728"/>
    </source>
</evidence>
<evidence type="ECO:0000313" key="2">
    <source>
        <dbReference type="EMBL" id="KAJ5166019.1"/>
    </source>
</evidence>
<accession>A0A9W9I178</accession>
<name>A0A9W9I178_9EURO</name>
<gene>
    <name evidence="2" type="ORF">N7492_006315</name>
</gene>
<dbReference type="Pfam" id="PF01728">
    <property type="entry name" value="FtsJ"/>
    <property type="match status" value="1"/>
</dbReference>
<keyword evidence="3" id="KW-1185">Reference proteome</keyword>
<evidence type="ECO:0000313" key="3">
    <source>
        <dbReference type="Proteomes" id="UP001146351"/>
    </source>
</evidence>
<dbReference type="OrthoDB" id="417125at2759"/>
<proteinExistence type="predicted"/>
<dbReference type="Proteomes" id="UP001146351">
    <property type="component" value="Unassembled WGS sequence"/>
</dbReference>
<dbReference type="GO" id="GO:0032259">
    <property type="term" value="P:methylation"/>
    <property type="evidence" value="ECO:0007669"/>
    <property type="project" value="InterPro"/>
</dbReference>
<comment type="caution">
    <text evidence="2">The sequence shown here is derived from an EMBL/GenBank/DDBJ whole genome shotgun (WGS) entry which is preliminary data.</text>
</comment>
<sequence length="348" mass="39034">MSMEREGVLSRLRERCFKSLSEPRMKSDNTSLCDSLQVHGEMLIMTVWKTPKADAYFQAQKARLASPTDEQNRGFFYMMIKVGMALQATARIVPPPSKTIHLKVLDICMAPGGYAATVSKVNPTLMFTASLGGHPIALPNWKIDRCVDVRFQDITMLVAELGFPDLASQNHDKTCEFSNERPFNTQAVDLVFCDGKVLDSHTRTSESTNEAARLSAAQIVLTLQRIKYGATLVMLLHQAYGPASVRLLEAFDQFSTISLVKHQVCHIKRTSFYLIAKNIDPAHARARTLVNELRHSWRLHTALAFGVEIPGEKLEDGPRGSFGEKLIQLAEPVWRLQTQAMLQEFLTE</sequence>
<feature type="domain" description="Ribosomal RNA methyltransferase FtsJ" evidence="1">
    <location>
        <begin position="103"/>
        <end position="278"/>
    </location>
</feature>
<dbReference type="GO" id="GO:0008168">
    <property type="term" value="F:methyltransferase activity"/>
    <property type="evidence" value="ECO:0007669"/>
    <property type="project" value="InterPro"/>
</dbReference>
<dbReference type="EMBL" id="JAPQKO010000004">
    <property type="protein sequence ID" value="KAJ5166019.1"/>
    <property type="molecule type" value="Genomic_DNA"/>
</dbReference>
<dbReference type="InterPro" id="IPR029063">
    <property type="entry name" value="SAM-dependent_MTases_sf"/>
</dbReference>
<reference evidence="2" key="2">
    <citation type="journal article" date="2023" name="IMA Fungus">
        <title>Comparative genomic study of the Penicillium genus elucidates a diverse pangenome and 15 lateral gene transfer events.</title>
        <authorList>
            <person name="Petersen C."/>
            <person name="Sorensen T."/>
            <person name="Nielsen M.R."/>
            <person name="Sondergaard T.E."/>
            <person name="Sorensen J.L."/>
            <person name="Fitzpatrick D.A."/>
            <person name="Frisvad J.C."/>
            <person name="Nielsen K.L."/>
        </authorList>
    </citation>
    <scope>NUCLEOTIDE SEQUENCE</scope>
    <source>
        <strain evidence="2">IBT 21917</strain>
    </source>
</reference>
<dbReference type="Gene3D" id="3.40.50.150">
    <property type="entry name" value="Vaccinia Virus protein VP39"/>
    <property type="match status" value="1"/>
</dbReference>
<protein>
    <recommendedName>
        <fullName evidence="1">Ribosomal RNA methyltransferase FtsJ domain-containing protein</fullName>
    </recommendedName>
</protein>
<organism evidence="2 3">
    <name type="scientific">Penicillium capsulatum</name>
    <dbReference type="NCBI Taxonomy" id="69766"/>
    <lineage>
        <taxon>Eukaryota</taxon>
        <taxon>Fungi</taxon>
        <taxon>Dikarya</taxon>
        <taxon>Ascomycota</taxon>
        <taxon>Pezizomycotina</taxon>
        <taxon>Eurotiomycetes</taxon>
        <taxon>Eurotiomycetidae</taxon>
        <taxon>Eurotiales</taxon>
        <taxon>Aspergillaceae</taxon>
        <taxon>Penicillium</taxon>
    </lineage>
</organism>